<dbReference type="PANTHER" id="PTHR34502:SF5">
    <property type="entry name" value="DUF6594 DOMAIN-CONTAINING PROTEIN"/>
    <property type="match status" value="1"/>
</dbReference>
<gene>
    <name evidence="3" type="ORF">BDW59DRAFT_157659</name>
</gene>
<sequence>MEGYDKIAALMTGDKGLAIFRSFKKLNAKNLLYLQAEITIKEKELNDIMQEDRDSQDFDREKFSASVWFLKGVAEPSEQWKKWVELRELLEKYNTACAQHAQLLRYKPPHKRDLKIFREWVTYNTEFWTTEECGQWFGADEHAKDLITLFGRYENVDPLTKWVYRVYIPFWHQHVSRYYHRLTGSTKSVAADIEAGAVYYSDEKIVRATRITSTIVSSVIPASSMIALYFVNDMITRLVIIVIYNVAFSVMISLMAKARRVEVFAASIAFAAVQVSFINFPRD</sequence>
<keyword evidence="1" id="KW-0472">Membrane</keyword>
<dbReference type="InterPro" id="IPR046529">
    <property type="entry name" value="DUF6594"/>
</dbReference>
<evidence type="ECO:0000256" key="1">
    <source>
        <dbReference type="SAM" id="Phobius"/>
    </source>
</evidence>
<keyword evidence="4" id="KW-1185">Reference proteome</keyword>
<name>A0ABR4IVB2_9EURO</name>
<evidence type="ECO:0000313" key="4">
    <source>
        <dbReference type="Proteomes" id="UP001610335"/>
    </source>
</evidence>
<proteinExistence type="predicted"/>
<dbReference type="Pfam" id="PF20237">
    <property type="entry name" value="DUF6594"/>
    <property type="match status" value="1"/>
</dbReference>
<keyword evidence="1" id="KW-1133">Transmembrane helix</keyword>
<reference evidence="3 4" key="1">
    <citation type="submission" date="2024-07" db="EMBL/GenBank/DDBJ databases">
        <title>Section-level genome sequencing and comparative genomics of Aspergillus sections Usti and Cavernicolus.</title>
        <authorList>
            <consortium name="Lawrence Berkeley National Laboratory"/>
            <person name="Nybo J.L."/>
            <person name="Vesth T.C."/>
            <person name="Theobald S."/>
            <person name="Frisvad J.C."/>
            <person name="Larsen T.O."/>
            <person name="Kjaerboelling I."/>
            <person name="Rothschild-Mancinelli K."/>
            <person name="Lyhne E.K."/>
            <person name="Kogle M.E."/>
            <person name="Barry K."/>
            <person name="Clum A."/>
            <person name="Na H."/>
            <person name="Ledsgaard L."/>
            <person name="Lin J."/>
            <person name="Lipzen A."/>
            <person name="Kuo A."/>
            <person name="Riley R."/>
            <person name="Mondo S."/>
            <person name="LaButti K."/>
            <person name="Haridas S."/>
            <person name="Pangalinan J."/>
            <person name="Salamov A.A."/>
            <person name="Simmons B.A."/>
            <person name="Magnuson J.K."/>
            <person name="Chen J."/>
            <person name="Drula E."/>
            <person name="Henrissat B."/>
            <person name="Wiebenga A."/>
            <person name="Lubbers R.J."/>
            <person name="Gomes A.C."/>
            <person name="Makela M.R."/>
            <person name="Stajich J."/>
            <person name="Grigoriev I.V."/>
            <person name="Mortensen U.H."/>
            <person name="De vries R.P."/>
            <person name="Baker S.E."/>
            <person name="Andersen M.R."/>
        </authorList>
    </citation>
    <scope>NUCLEOTIDE SEQUENCE [LARGE SCALE GENOMIC DNA]</scope>
    <source>
        <strain evidence="3 4">CBS 600.67</strain>
    </source>
</reference>
<dbReference type="PANTHER" id="PTHR34502">
    <property type="entry name" value="DUF6594 DOMAIN-CONTAINING PROTEIN-RELATED"/>
    <property type="match status" value="1"/>
</dbReference>
<dbReference type="EMBL" id="JBFXLS010000008">
    <property type="protein sequence ID" value="KAL2831693.1"/>
    <property type="molecule type" value="Genomic_DNA"/>
</dbReference>
<feature type="domain" description="DUF6594" evidence="2">
    <location>
        <begin position="4"/>
        <end position="275"/>
    </location>
</feature>
<protein>
    <recommendedName>
        <fullName evidence="2">DUF6594 domain-containing protein</fullName>
    </recommendedName>
</protein>
<evidence type="ECO:0000259" key="2">
    <source>
        <dbReference type="Pfam" id="PF20237"/>
    </source>
</evidence>
<evidence type="ECO:0000313" key="3">
    <source>
        <dbReference type="EMBL" id="KAL2831693.1"/>
    </source>
</evidence>
<organism evidence="3 4">
    <name type="scientific">Aspergillus cavernicola</name>
    <dbReference type="NCBI Taxonomy" id="176166"/>
    <lineage>
        <taxon>Eukaryota</taxon>
        <taxon>Fungi</taxon>
        <taxon>Dikarya</taxon>
        <taxon>Ascomycota</taxon>
        <taxon>Pezizomycotina</taxon>
        <taxon>Eurotiomycetes</taxon>
        <taxon>Eurotiomycetidae</taxon>
        <taxon>Eurotiales</taxon>
        <taxon>Aspergillaceae</taxon>
        <taxon>Aspergillus</taxon>
        <taxon>Aspergillus subgen. Nidulantes</taxon>
    </lineage>
</organism>
<accession>A0ABR4IVB2</accession>
<keyword evidence="1" id="KW-0812">Transmembrane</keyword>
<feature type="transmembrane region" description="Helical" evidence="1">
    <location>
        <begin position="263"/>
        <end position="280"/>
    </location>
</feature>
<comment type="caution">
    <text evidence="3">The sequence shown here is derived from an EMBL/GenBank/DDBJ whole genome shotgun (WGS) entry which is preliminary data.</text>
</comment>
<feature type="transmembrane region" description="Helical" evidence="1">
    <location>
        <begin position="237"/>
        <end position="256"/>
    </location>
</feature>
<dbReference type="Proteomes" id="UP001610335">
    <property type="component" value="Unassembled WGS sequence"/>
</dbReference>